<dbReference type="SUPFAM" id="SSF56672">
    <property type="entry name" value="DNA/RNA polymerases"/>
    <property type="match status" value="1"/>
</dbReference>
<keyword evidence="6" id="KW-0235">DNA replication</keyword>
<evidence type="ECO:0000256" key="11">
    <source>
        <dbReference type="ARBA" id="ARBA00049244"/>
    </source>
</evidence>
<comment type="similarity">
    <text evidence="1">Belongs to the DNA polymerase type-A family.</text>
</comment>
<name>A0ABN6I829_9HELI</name>
<dbReference type="Gene3D" id="1.20.1060.10">
    <property type="entry name" value="Taq DNA Polymerase, Chain T, domain 4"/>
    <property type="match status" value="1"/>
</dbReference>
<dbReference type="Proteomes" id="UP000826775">
    <property type="component" value="Chromosome"/>
</dbReference>
<dbReference type="Pfam" id="PF01367">
    <property type="entry name" value="5_3_exonuc"/>
    <property type="match status" value="1"/>
</dbReference>
<feature type="domain" description="5'-3' exonuclease" evidence="12">
    <location>
        <begin position="1"/>
        <end position="246"/>
    </location>
</feature>
<dbReference type="InterPro" id="IPR029060">
    <property type="entry name" value="PIN-like_dom_sf"/>
</dbReference>
<dbReference type="RefSeq" id="WP_221279462.1">
    <property type="nucleotide sequence ID" value="NZ_AP024814.1"/>
</dbReference>
<evidence type="ECO:0000313" key="14">
    <source>
        <dbReference type="EMBL" id="BCZ18238.1"/>
    </source>
</evidence>
<evidence type="ECO:0000256" key="10">
    <source>
        <dbReference type="ARBA" id="ARBA00023204"/>
    </source>
</evidence>
<dbReference type="SMART" id="SM00475">
    <property type="entry name" value="53EXOc"/>
    <property type="match status" value="1"/>
</dbReference>
<accession>A0ABN6I829</accession>
<evidence type="ECO:0000256" key="3">
    <source>
        <dbReference type="ARBA" id="ARBA00020311"/>
    </source>
</evidence>
<comment type="catalytic activity">
    <reaction evidence="11">
        <text>DNA(n) + a 2'-deoxyribonucleoside 5'-triphosphate = DNA(n+1) + diphosphate</text>
        <dbReference type="Rhea" id="RHEA:22508"/>
        <dbReference type="Rhea" id="RHEA-COMP:17339"/>
        <dbReference type="Rhea" id="RHEA-COMP:17340"/>
        <dbReference type="ChEBI" id="CHEBI:33019"/>
        <dbReference type="ChEBI" id="CHEBI:61560"/>
        <dbReference type="ChEBI" id="CHEBI:173112"/>
        <dbReference type="EC" id="2.7.7.7"/>
    </reaction>
</comment>
<dbReference type="Gene3D" id="3.30.420.10">
    <property type="entry name" value="Ribonuclease H-like superfamily/Ribonuclease H"/>
    <property type="match status" value="1"/>
</dbReference>
<reference evidence="14 15" key="1">
    <citation type="submission" date="2021-07" db="EMBL/GenBank/DDBJ databases">
        <title>Novel Helicobacter sp. Isolated from a dog.</title>
        <authorList>
            <person name="Rimbara E."/>
            <person name="Suzuki M."/>
        </authorList>
    </citation>
    <scope>NUCLEOTIDE SEQUENCE [LARGE SCALE GENOMIC DNA]</scope>
    <source>
        <strain evidence="15">NHP19-003</strain>
    </source>
</reference>
<keyword evidence="4" id="KW-0808">Transferase</keyword>
<dbReference type="SMART" id="SM00482">
    <property type="entry name" value="POLAc"/>
    <property type="match status" value="1"/>
</dbReference>
<gene>
    <name evidence="14" type="primary">polA</name>
    <name evidence="14" type="ORF">NHP190003_15200</name>
</gene>
<dbReference type="CDD" id="cd09859">
    <property type="entry name" value="PIN_53EXO"/>
    <property type="match status" value="1"/>
</dbReference>
<organism evidence="14 15">
    <name type="scientific">Helicobacter gastrocanis</name>
    <dbReference type="NCBI Taxonomy" id="2849641"/>
    <lineage>
        <taxon>Bacteria</taxon>
        <taxon>Pseudomonadati</taxon>
        <taxon>Campylobacterota</taxon>
        <taxon>Epsilonproteobacteria</taxon>
        <taxon>Campylobacterales</taxon>
        <taxon>Helicobacteraceae</taxon>
        <taxon>Helicobacter</taxon>
    </lineage>
</organism>
<evidence type="ECO:0000259" key="12">
    <source>
        <dbReference type="SMART" id="SM00475"/>
    </source>
</evidence>
<dbReference type="SUPFAM" id="SSF47807">
    <property type="entry name" value="5' to 3' exonuclease, C-terminal subdomain"/>
    <property type="match status" value="1"/>
</dbReference>
<proteinExistence type="inferred from homology"/>
<dbReference type="Pfam" id="PF02739">
    <property type="entry name" value="5_3_exonuc_N"/>
    <property type="match status" value="1"/>
</dbReference>
<dbReference type="CDD" id="cd09898">
    <property type="entry name" value="H3TH_53EXO"/>
    <property type="match status" value="1"/>
</dbReference>
<keyword evidence="8" id="KW-0239">DNA-directed DNA polymerase</keyword>
<dbReference type="InterPro" id="IPR002298">
    <property type="entry name" value="DNA_polymerase_A"/>
</dbReference>
<dbReference type="PANTHER" id="PTHR10133">
    <property type="entry name" value="DNA POLYMERASE I"/>
    <property type="match status" value="1"/>
</dbReference>
<evidence type="ECO:0000256" key="9">
    <source>
        <dbReference type="ARBA" id="ARBA00023125"/>
    </source>
</evidence>
<dbReference type="Gene3D" id="3.30.70.370">
    <property type="match status" value="1"/>
</dbReference>
<feature type="domain" description="DNA-directed DNA polymerase family A palm" evidence="13">
    <location>
        <begin position="610"/>
        <end position="805"/>
    </location>
</feature>
<dbReference type="Gene3D" id="3.40.50.1010">
    <property type="entry name" value="5'-nuclease"/>
    <property type="match status" value="1"/>
</dbReference>
<evidence type="ECO:0000256" key="2">
    <source>
        <dbReference type="ARBA" id="ARBA00012417"/>
    </source>
</evidence>
<keyword evidence="10" id="KW-0234">DNA repair</keyword>
<dbReference type="EC" id="2.7.7.7" evidence="2"/>
<dbReference type="EMBL" id="AP024814">
    <property type="protein sequence ID" value="BCZ18238.1"/>
    <property type="molecule type" value="Genomic_DNA"/>
</dbReference>
<evidence type="ECO:0000313" key="15">
    <source>
        <dbReference type="Proteomes" id="UP000826775"/>
    </source>
</evidence>
<dbReference type="InterPro" id="IPR043502">
    <property type="entry name" value="DNA/RNA_pol_sf"/>
</dbReference>
<dbReference type="InterPro" id="IPR019760">
    <property type="entry name" value="DNA-dir_DNA_pol_A_CS"/>
</dbReference>
<evidence type="ECO:0000256" key="4">
    <source>
        <dbReference type="ARBA" id="ARBA00022679"/>
    </source>
</evidence>
<dbReference type="InterPro" id="IPR036279">
    <property type="entry name" value="5-3_exonuclease_C_sf"/>
</dbReference>
<dbReference type="InterPro" id="IPR020045">
    <property type="entry name" value="DNA_polI_H3TH"/>
</dbReference>
<dbReference type="InterPro" id="IPR002421">
    <property type="entry name" value="5-3_exonuclease"/>
</dbReference>
<keyword evidence="7" id="KW-0227">DNA damage</keyword>
<dbReference type="SUPFAM" id="SSF88723">
    <property type="entry name" value="PIN domain-like"/>
    <property type="match status" value="1"/>
</dbReference>
<dbReference type="Gene3D" id="1.10.150.20">
    <property type="entry name" value="5' to 3' exonuclease, C-terminal subdomain"/>
    <property type="match status" value="2"/>
</dbReference>
<dbReference type="InterPro" id="IPR036397">
    <property type="entry name" value="RNaseH_sf"/>
</dbReference>
<dbReference type="InterPro" id="IPR001098">
    <property type="entry name" value="DNA-dir_DNA_pol_A_palm_dom"/>
</dbReference>
<evidence type="ECO:0000259" key="13">
    <source>
        <dbReference type="SMART" id="SM00482"/>
    </source>
</evidence>
<sequence>MKTLHLVDTFSLLFKFYYPLRDLHTSKGFNTAWLNAFVRILQRLYNFKADGLIFALESGSNHRKDLHQEYKANRQAPPHLDTQLPIIFEWIERMGLCALSVAGYESDDVIASLCQHFDTPLIRIFSADKDFFQLASERVVLFDLSTQSTRGVDFCLEKYKIHPRQFTDYQGLVGDSSDGYKGVRGIGAKGAAKLLQEWGDLENIYANLDKLPSKLQSALRADKDQAFLSRTLATLKSDLTLEFKTPPNFPTENPLLKIEDALAEFEMFGLLKQIQPKATLSPLNTPLNSSQEVLDKLAKSPPCVVQTKELKEGVLLGVLPLSGEFMAVLLNDLLSPTLVQQLYTCQLIGHGLKEVFSHLGRFGAFKGASFEDISLLAWLANCYLDNSLNALVLSLHLETPAPLEGNLAQIAAAMCHNAPIILKAYTHYKKNLNPNLWALAHNLEYPLLTLLAQMQGHGFLLDLDYLQGLDTEFKQSLLELEQRIQEQAHTDINPNSSKQWAQFLYTHLGLASKHATKIKTGFSTNEMSLKALQQAYAGQSIKGVEVSSLLGTLLEYRELFKLQSTYVKPLLERQVKGKIHTLFHQTTTASSRLSSSKPNLQNIPMRTPLGQQIARAFIAPKNAVLLGLDYSQMELRLLAHFSEDSHLIHAFEQNQDIHTNTALALFNDPKQRSLAKAINFGLIYGMGANRLAATLDISLKEARDHMARYFQAFPTIKDFLDKLKEQILQEGQVRTLLGHVRAFNFEGASPKLIADHLREGANTLFQGSASDLMKLAMLAVKEHYPQLKVLVQVHDELILEVPKEQADTLAKGLQTLMQEIYPLKVPLECHVRLGSNWADLKA</sequence>
<evidence type="ECO:0000256" key="1">
    <source>
        <dbReference type="ARBA" id="ARBA00007705"/>
    </source>
</evidence>
<dbReference type="InterPro" id="IPR008918">
    <property type="entry name" value="HhH2"/>
</dbReference>
<dbReference type="PANTHER" id="PTHR10133:SF27">
    <property type="entry name" value="DNA POLYMERASE NU"/>
    <property type="match status" value="1"/>
</dbReference>
<evidence type="ECO:0000256" key="5">
    <source>
        <dbReference type="ARBA" id="ARBA00022695"/>
    </source>
</evidence>
<keyword evidence="5" id="KW-0548">Nucleotidyltransferase</keyword>
<protein>
    <recommendedName>
        <fullName evidence="3">DNA polymerase I</fullName>
        <ecNumber evidence="2">2.7.7.7</ecNumber>
    </recommendedName>
</protein>
<dbReference type="SMART" id="SM00279">
    <property type="entry name" value="HhH2"/>
    <property type="match status" value="1"/>
</dbReference>
<keyword evidence="9" id="KW-0238">DNA-binding</keyword>
<evidence type="ECO:0000256" key="7">
    <source>
        <dbReference type="ARBA" id="ARBA00022763"/>
    </source>
</evidence>
<dbReference type="InterPro" id="IPR020046">
    <property type="entry name" value="5-3_exonucl_a-hlix_arch_N"/>
</dbReference>
<dbReference type="PROSITE" id="PS00447">
    <property type="entry name" value="DNA_POLYMERASE_A"/>
    <property type="match status" value="1"/>
</dbReference>
<evidence type="ECO:0000256" key="8">
    <source>
        <dbReference type="ARBA" id="ARBA00022932"/>
    </source>
</evidence>
<dbReference type="PRINTS" id="PR00868">
    <property type="entry name" value="DNAPOLI"/>
</dbReference>
<evidence type="ECO:0000256" key="6">
    <source>
        <dbReference type="ARBA" id="ARBA00022705"/>
    </source>
</evidence>
<keyword evidence="15" id="KW-1185">Reference proteome</keyword>
<dbReference type="Pfam" id="PF00476">
    <property type="entry name" value="DNA_pol_A"/>
    <property type="match status" value="1"/>
</dbReference>